<comment type="caution">
    <text evidence="7">The sequence shown here is derived from an EMBL/GenBank/DDBJ whole genome shotgun (WGS) entry which is preliminary data.</text>
</comment>
<feature type="transmembrane region" description="Helical" evidence="6">
    <location>
        <begin position="74"/>
        <end position="91"/>
    </location>
</feature>
<evidence type="ECO:0000256" key="1">
    <source>
        <dbReference type="ARBA" id="ARBA00004651"/>
    </source>
</evidence>
<feature type="transmembrane region" description="Helical" evidence="6">
    <location>
        <begin position="184"/>
        <end position="203"/>
    </location>
</feature>
<reference evidence="7 8" key="1">
    <citation type="journal article" date="2019" name="Int. J. Syst. Evol. Microbiol.">
        <title>The Global Catalogue of Microorganisms (GCM) 10K type strain sequencing project: providing services to taxonomists for standard genome sequencing and annotation.</title>
        <authorList>
            <consortium name="The Broad Institute Genomics Platform"/>
            <consortium name="The Broad Institute Genome Sequencing Center for Infectious Disease"/>
            <person name="Wu L."/>
            <person name="Ma J."/>
        </authorList>
    </citation>
    <scope>NUCLEOTIDE SEQUENCE [LARGE SCALE GENOMIC DNA]</scope>
    <source>
        <strain evidence="7 8">JCM 14588</strain>
    </source>
</reference>
<dbReference type="PANTHER" id="PTHR30086">
    <property type="entry name" value="ARGININE EXPORTER PROTEIN ARGO"/>
    <property type="match status" value="1"/>
</dbReference>
<name>A0ABN2B5N9_9MICO</name>
<feature type="transmembrane region" description="Helical" evidence="6">
    <location>
        <begin position="145"/>
        <end position="172"/>
    </location>
</feature>
<evidence type="ECO:0000313" key="7">
    <source>
        <dbReference type="EMBL" id="GAA1534411.1"/>
    </source>
</evidence>
<feature type="transmembrane region" description="Helical" evidence="6">
    <location>
        <begin position="12"/>
        <end position="33"/>
    </location>
</feature>
<keyword evidence="8" id="KW-1185">Reference proteome</keyword>
<accession>A0ABN2B5N9</accession>
<dbReference type="PANTHER" id="PTHR30086:SF20">
    <property type="entry name" value="ARGININE EXPORTER PROTEIN ARGO-RELATED"/>
    <property type="match status" value="1"/>
</dbReference>
<sequence length="222" mass="23355">MLVVDLSVLPGFLGVILVFLIPPGPDMAYMLAVGLEGGRRAALKAILGIATGMSVYAAAVVVGLGEVARSHPDLLAGLKLLGAAYLLWLSVTTVRHAREVTAIGDVAAGRWYLRGLSVSLTNPKIILFFLAVLPRFAGHATNTTAQMALLGTVNVCTEFVLYGTIGALAGTFHERFTSSPRASAALNYLAATVYAVLACVIIIEASDRRSSNERLCTIAAIR</sequence>
<keyword evidence="3 6" id="KW-0812">Transmembrane</keyword>
<proteinExistence type="predicted"/>
<feature type="transmembrane region" description="Helical" evidence="6">
    <location>
        <begin position="45"/>
        <end position="68"/>
    </location>
</feature>
<keyword evidence="4 6" id="KW-1133">Transmembrane helix</keyword>
<organism evidence="7 8">
    <name type="scientific">Dermacoccus barathri</name>
    <dbReference type="NCBI Taxonomy" id="322601"/>
    <lineage>
        <taxon>Bacteria</taxon>
        <taxon>Bacillati</taxon>
        <taxon>Actinomycetota</taxon>
        <taxon>Actinomycetes</taxon>
        <taxon>Micrococcales</taxon>
        <taxon>Dermacoccaceae</taxon>
        <taxon>Dermacoccus</taxon>
    </lineage>
</organism>
<evidence type="ECO:0000256" key="3">
    <source>
        <dbReference type="ARBA" id="ARBA00022692"/>
    </source>
</evidence>
<keyword evidence="5 6" id="KW-0472">Membrane</keyword>
<evidence type="ECO:0000313" key="8">
    <source>
        <dbReference type="Proteomes" id="UP001501288"/>
    </source>
</evidence>
<protein>
    <submittedName>
        <fullName evidence="7">LysE family translocator</fullName>
    </submittedName>
</protein>
<evidence type="ECO:0000256" key="5">
    <source>
        <dbReference type="ARBA" id="ARBA00023136"/>
    </source>
</evidence>
<dbReference type="Pfam" id="PF01810">
    <property type="entry name" value="LysE"/>
    <property type="match status" value="1"/>
</dbReference>
<keyword evidence="2" id="KW-1003">Cell membrane</keyword>
<comment type="subcellular location">
    <subcellularLocation>
        <location evidence="1">Cell membrane</location>
        <topology evidence="1">Multi-pass membrane protein</topology>
    </subcellularLocation>
</comment>
<dbReference type="Proteomes" id="UP001501288">
    <property type="component" value="Unassembled WGS sequence"/>
</dbReference>
<dbReference type="EMBL" id="BAAANV010000016">
    <property type="protein sequence ID" value="GAA1534411.1"/>
    <property type="molecule type" value="Genomic_DNA"/>
</dbReference>
<evidence type="ECO:0000256" key="4">
    <source>
        <dbReference type="ARBA" id="ARBA00022989"/>
    </source>
</evidence>
<feature type="transmembrane region" description="Helical" evidence="6">
    <location>
        <begin position="111"/>
        <end position="133"/>
    </location>
</feature>
<gene>
    <name evidence="7" type="ORF">GCM10009762_05860</name>
</gene>
<evidence type="ECO:0000256" key="2">
    <source>
        <dbReference type="ARBA" id="ARBA00022475"/>
    </source>
</evidence>
<evidence type="ECO:0000256" key="6">
    <source>
        <dbReference type="SAM" id="Phobius"/>
    </source>
</evidence>
<dbReference type="InterPro" id="IPR001123">
    <property type="entry name" value="LeuE-type"/>
</dbReference>